<sequence>MTGRSFMSAWWLLSLVLSATYCGNLIAFLTVTKEKMPFDTLAQMAQMAGSYKWGTIGGTLWEDNFMTSENPTYKEVGNGIREFNKSDPTVLAKSPKFHVDRADVYARIGVDGKVEATLVAPRHPVVGTPQSTTGRSFLSAWWLLSIVVSATYCGNLIAFLTVTKEKMPFDTLAQMADVGGQ</sequence>
<evidence type="ECO:0000259" key="10">
    <source>
        <dbReference type="Pfam" id="PF00060"/>
    </source>
</evidence>
<evidence type="ECO:0000256" key="8">
    <source>
        <dbReference type="SAM" id="Phobius"/>
    </source>
</evidence>
<protein>
    <submittedName>
        <fullName evidence="11">IR93A-like protein</fullName>
    </submittedName>
</protein>
<comment type="subcellular location">
    <subcellularLocation>
        <location evidence="1">Cell membrane</location>
        <topology evidence="1">Multi-pass membrane protein</topology>
    </subcellularLocation>
</comment>
<feature type="signal peptide" evidence="9">
    <location>
        <begin position="1"/>
        <end position="22"/>
    </location>
</feature>
<gene>
    <name evidence="11" type="ORF">MAR_001668</name>
</gene>
<feature type="chain" id="PRO_5047273410" evidence="9">
    <location>
        <begin position="23"/>
        <end position="181"/>
    </location>
</feature>
<evidence type="ECO:0000313" key="12">
    <source>
        <dbReference type="Proteomes" id="UP001164746"/>
    </source>
</evidence>
<dbReference type="InterPro" id="IPR052192">
    <property type="entry name" value="Insect_Ionotropic_Sensory_Rcpt"/>
</dbReference>
<feature type="transmembrane region" description="Helical" evidence="8">
    <location>
        <begin position="140"/>
        <end position="162"/>
    </location>
</feature>
<feature type="domain" description="Ionotropic glutamate receptor C-terminal" evidence="10">
    <location>
        <begin position="128"/>
        <end position="176"/>
    </location>
</feature>
<dbReference type="PANTHER" id="PTHR42643">
    <property type="entry name" value="IONOTROPIC RECEPTOR 20A-RELATED"/>
    <property type="match status" value="1"/>
</dbReference>
<keyword evidence="5 8" id="KW-0472">Membrane</keyword>
<dbReference type="Pfam" id="PF00060">
    <property type="entry name" value="Lig_chan"/>
    <property type="match status" value="2"/>
</dbReference>
<evidence type="ECO:0000313" key="11">
    <source>
        <dbReference type="EMBL" id="WAR19830.1"/>
    </source>
</evidence>
<evidence type="ECO:0000256" key="3">
    <source>
        <dbReference type="ARBA" id="ARBA00022692"/>
    </source>
</evidence>
<dbReference type="InterPro" id="IPR001320">
    <property type="entry name" value="Iontro_rcpt_C"/>
</dbReference>
<organism evidence="11 12">
    <name type="scientific">Mya arenaria</name>
    <name type="common">Soft-shell clam</name>
    <dbReference type="NCBI Taxonomy" id="6604"/>
    <lineage>
        <taxon>Eukaryota</taxon>
        <taxon>Metazoa</taxon>
        <taxon>Spiralia</taxon>
        <taxon>Lophotrochozoa</taxon>
        <taxon>Mollusca</taxon>
        <taxon>Bivalvia</taxon>
        <taxon>Autobranchia</taxon>
        <taxon>Heteroconchia</taxon>
        <taxon>Euheterodonta</taxon>
        <taxon>Imparidentia</taxon>
        <taxon>Neoheterodontei</taxon>
        <taxon>Myida</taxon>
        <taxon>Myoidea</taxon>
        <taxon>Myidae</taxon>
        <taxon>Mya</taxon>
    </lineage>
</organism>
<dbReference type="Proteomes" id="UP001164746">
    <property type="component" value="Chromosome 11"/>
</dbReference>
<evidence type="ECO:0000256" key="1">
    <source>
        <dbReference type="ARBA" id="ARBA00004651"/>
    </source>
</evidence>
<evidence type="ECO:0000256" key="7">
    <source>
        <dbReference type="ARBA" id="ARBA00023180"/>
    </source>
</evidence>
<evidence type="ECO:0000256" key="6">
    <source>
        <dbReference type="ARBA" id="ARBA00023170"/>
    </source>
</evidence>
<keyword evidence="12" id="KW-1185">Reference proteome</keyword>
<keyword evidence="4 8" id="KW-1133">Transmembrane helix</keyword>
<feature type="non-terminal residue" evidence="11">
    <location>
        <position position="181"/>
    </location>
</feature>
<reference evidence="11" key="1">
    <citation type="submission" date="2022-11" db="EMBL/GenBank/DDBJ databases">
        <title>Centuries of genome instability and evolution in soft-shell clam transmissible cancer (bioRxiv).</title>
        <authorList>
            <person name="Hart S.F.M."/>
            <person name="Yonemitsu M.A."/>
            <person name="Giersch R.M."/>
            <person name="Beal B.F."/>
            <person name="Arriagada G."/>
            <person name="Davis B.W."/>
            <person name="Ostrander E.A."/>
            <person name="Goff S.P."/>
            <person name="Metzger M.J."/>
        </authorList>
    </citation>
    <scope>NUCLEOTIDE SEQUENCE</scope>
    <source>
        <strain evidence="11">MELC-2E11</strain>
        <tissue evidence="11">Siphon/mantle</tissue>
    </source>
</reference>
<dbReference type="Gene3D" id="1.10.287.70">
    <property type="match status" value="2"/>
</dbReference>
<dbReference type="PANTHER" id="PTHR42643:SF24">
    <property type="entry name" value="IONOTROPIC RECEPTOR 60A"/>
    <property type="match status" value="1"/>
</dbReference>
<evidence type="ECO:0000256" key="2">
    <source>
        <dbReference type="ARBA" id="ARBA00022475"/>
    </source>
</evidence>
<dbReference type="EMBL" id="CP111022">
    <property type="protein sequence ID" value="WAR19830.1"/>
    <property type="molecule type" value="Genomic_DNA"/>
</dbReference>
<accession>A0ABY7FCK4</accession>
<evidence type="ECO:0000256" key="9">
    <source>
        <dbReference type="SAM" id="SignalP"/>
    </source>
</evidence>
<keyword evidence="2" id="KW-1003">Cell membrane</keyword>
<evidence type="ECO:0000256" key="5">
    <source>
        <dbReference type="ARBA" id="ARBA00023136"/>
    </source>
</evidence>
<name>A0ABY7FCK4_MYAAR</name>
<keyword evidence="9" id="KW-0732">Signal</keyword>
<keyword evidence="6" id="KW-0675">Receptor</keyword>
<evidence type="ECO:0000256" key="4">
    <source>
        <dbReference type="ARBA" id="ARBA00022989"/>
    </source>
</evidence>
<feature type="domain" description="Ionotropic glutamate receptor C-terminal" evidence="10">
    <location>
        <begin position="1"/>
        <end position="47"/>
    </location>
</feature>
<proteinExistence type="predicted"/>
<keyword evidence="7" id="KW-0325">Glycoprotein</keyword>
<keyword evidence="3 8" id="KW-0812">Transmembrane</keyword>